<evidence type="ECO:0000256" key="3">
    <source>
        <dbReference type="ARBA" id="ARBA00022448"/>
    </source>
</evidence>
<comment type="function">
    <text evidence="9">Acts as a magnesium transporter.</text>
</comment>
<keyword evidence="7 9" id="KW-0472">Membrane</keyword>
<dbReference type="Pfam" id="PF03448">
    <property type="entry name" value="MgtE_N"/>
    <property type="match status" value="1"/>
</dbReference>
<dbReference type="eggNOG" id="COG2239">
    <property type="taxonomic scope" value="Bacteria"/>
</dbReference>
<dbReference type="GO" id="GO:0015095">
    <property type="term" value="F:magnesium ion transmembrane transporter activity"/>
    <property type="evidence" value="ECO:0007669"/>
    <property type="project" value="UniProtKB-UniRule"/>
</dbReference>
<dbReference type="PANTHER" id="PTHR43773">
    <property type="entry name" value="MAGNESIUM TRANSPORTER MGTE"/>
    <property type="match status" value="1"/>
</dbReference>
<evidence type="ECO:0000313" key="11">
    <source>
        <dbReference type="EMBL" id="AHJ95816.1"/>
    </source>
</evidence>
<feature type="transmembrane region" description="Helical" evidence="9">
    <location>
        <begin position="339"/>
        <end position="360"/>
    </location>
</feature>
<organism evidence="11 12">
    <name type="scientific">Hymenobacter swuensis DY53</name>
    <dbReference type="NCBI Taxonomy" id="1227739"/>
    <lineage>
        <taxon>Bacteria</taxon>
        <taxon>Pseudomonadati</taxon>
        <taxon>Bacteroidota</taxon>
        <taxon>Cytophagia</taxon>
        <taxon>Cytophagales</taxon>
        <taxon>Hymenobacteraceae</taxon>
        <taxon>Hymenobacter</taxon>
    </lineage>
</organism>
<dbReference type="GO" id="GO:0046872">
    <property type="term" value="F:metal ion binding"/>
    <property type="evidence" value="ECO:0007669"/>
    <property type="project" value="UniProtKB-KW"/>
</dbReference>
<evidence type="ECO:0000256" key="9">
    <source>
        <dbReference type="RuleBase" id="RU362011"/>
    </source>
</evidence>
<dbReference type="Pfam" id="PF00571">
    <property type="entry name" value="CBS"/>
    <property type="match status" value="2"/>
</dbReference>
<dbReference type="AlphaFoldDB" id="W8EZQ6"/>
<dbReference type="CDD" id="cd04606">
    <property type="entry name" value="CBS_pair_Mg_transporter"/>
    <property type="match status" value="1"/>
</dbReference>
<sequence>MRAGSRRFTKSRLPSEKHPFLQFMNQHPTTDHITSLIQEGEFFKLKEALKSFEPNEVVELLEQEEEREQLIIFRLLPLRLATEVFEYLDLDIQKHFLANLSQDKISDILNEMSPDDRTALLEFLPDELVRELIQTLSEPERKVTLELLGYPEYSVGRLMTPDYIAIRESWTVQQVLDYIRRHGGQSETLSVLYVTDERGILIDDIRIREFLLADPQKRVSELMDRRFVQLNTMQDQEEAIEVFRRNDRVALPVVNDEGVLFGIVTIDDILDIREEEDTEDIQKLGGSEALDAPYLDTPIWKMVQKRAGWLVILLIGEMLTTSAMHHFEDDLQKAAVLGLFIPLIISAGGNAGSQATSLIIRAMSLGEFSLSDWWLVMRRELLSGLALGSILGVVGALRIVLWANYIDPGYFGPYWQLIAVTVGFSLLGIVLWGALSGAMLPMLLRRLGLDPATSSAPFVATLVDVTGLIIYFSVATFVLRGTLL</sequence>
<dbReference type="InterPro" id="IPR036739">
    <property type="entry name" value="SLC41_membr_dom_sf"/>
</dbReference>
<dbReference type="Pfam" id="PF01769">
    <property type="entry name" value="MgtE"/>
    <property type="match status" value="1"/>
</dbReference>
<protein>
    <recommendedName>
        <fullName evidence="9">Magnesium transporter MgtE</fullName>
    </recommendedName>
</protein>
<keyword evidence="8" id="KW-0129">CBS domain</keyword>
<feature type="transmembrane region" description="Helical" evidence="9">
    <location>
        <begin position="381"/>
        <end position="402"/>
    </location>
</feature>
<comment type="subunit">
    <text evidence="9">Homodimer.</text>
</comment>
<keyword evidence="4 9" id="KW-0812">Transmembrane</keyword>
<dbReference type="InterPro" id="IPR006667">
    <property type="entry name" value="SLC41_membr_dom"/>
</dbReference>
<evidence type="ECO:0000256" key="7">
    <source>
        <dbReference type="ARBA" id="ARBA00023136"/>
    </source>
</evidence>
<keyword evidence="9" id="KW-0479">Metal-binding</keyword>
<dbReference type="SMART" id="SM00924">
    <property type="entry name" value="MgtE_N"/>
    <property type="match status" value="1"/>
</dbReference>
<comment type="subcellular location">
    <subcellularLocation>
        <location evidence="9">Cell membrane</location>
        <topology evidence="9">Multi-pass membrane protein</topology>
    </subcellularLocation>
    <subcellularLocation>
        <location evidence="1">Membrane</location>
        <topology evidence="1">Multi-pass membrane protein</topology>
    </subcellularLocation>
</comment>
<keyword evidence="6 9" id="KW-1133">Transmembrane helix</keyword>
<feature type="transmembrane region" description="Helical" evidence="9">
    <location>
        <begin position="414"/>
        <end position="435"/>
    </location>
</feature>
<dbReference type="Gene3D" id="1.25.60.10">
    <property type="entry name" value="MgtE N-terminal domain-like"/>
    <property type="match status" value="1"/>
</dbReference>
<evidence type="ECO:0000256" key="4">
    <source>
        <dbReference type="ARBA" id="ARBA00022692"/>
    </source>
</evidence>
<dbReference type="NCBIfam" id="TIGR00400">
    <property type="entry name" value="mgtE"/>
    <property type="match status" value="1"/>
</dbReference>
<feature type="domain" description="CBS" evidence="10">
    <location>
        <begin position="223"/>
        <end position="279"/>
    </location>
</feature>
<dbReference type="InterPro" id="IPR046342">
    <property type="entry name" value="CBS_dom_sf"/>
</dbReference>
<dbReference type="HOGENOM" id="CLU_037408_2_2_10"/>
<evidence type="ECO:0000256" key="5">
    <source>
        <dbReference type="ARBA" id="ARBA00022842"/>
    </source>
</evidence>
<evidence type="ECO:0000256" key="6">
    <source>
        <dbReference type="ARBA" id="ARBA00022989"/>
    </source>
</evidence>
<dbReference type="STRING" id="1227739.Hsw_0221"/>
<dbReference type="KEGG" id="hsw:Hsw_0221"/>
<name>W8EZQ6_9BACT</name>
<keyword evidence="3 9" id="KW-0813">Transport</keyword>
<dbReference type="SUPFAM" id="SSF54631">
    <property type="entry name" value="CBS-domain pair"/>
    <property type="match status" value="1"/>
</dbReference>
<dbReference type="EMBL" id="CP007145">
    <property type="protein sequence ID" value="AHJ95816.1"/>
    <property type="molecule type" value="Genomic_DNA"/>
</dbReference>
<keyword evidence="9" id="KW-1003">Cell membrane</keyword>
<dbReference type="InterPro" id="IPR006668">
    <property type="entry name" value="Mg_transptr_MgtE_intracell_dom"/>
</dbReference>
<evidence type="ECO:0000313" key="12">
    <source>
        <dbReference type="Proteomes" id="UP000019423"/>
    </source>
</evidence>
<evidence type="ECO:0000256" key="2">
    <source>
        <dbReference type="ARBA" id="ARBA00009749"/>
    </source>
</evidence>
<dbReference type="Gene3D" id="1.10.357.20">
    <property type="entry name" value="SLC41 divalent cation transporters, integral membrane domain"/>
    <property type="match status" value="1"/>
</dbReference>
<dbReference type="SUPFAM" id="SSF161093">
    <property type="entry name" value="MgtE membrane domain-like"/>
    <property type="match status" value="1"/>
</dbReference>
<evidence type="ECO:0000259" key="10">
    <source>
        <dbReference type="PROSITE" id="PS51371"/>
    </source>
</evidence>
<dbReference type="PANTHER" id="PTHR43773:SF1">
    <property type="entry name" value="MAGNESIUM TRANSPORTER MGTE"/>
    <property type="match status" value="1"/>
</dbReference>
<proteinExistence type="inferred from homology"/>
<dbReference type="SMART" id="SM00116">
    <property type="entry name" value="CBS"/>
    <property type="match status" value="1"/>
</dbReference>
<accession>W8EZQ6</accession>
<evidence type="ECO:0000256" key="8">
    <source>
        <dbReference type="PROSITE-ProRule" id="PRU00703"/>
    </source>
</evidence>
<comment type="similarity">
    <text evidence="2 9">Belongs to the SLC41A transporter family.</text>
</comment>
<dbReference type="InterPro" id="IPR000644">
    <property type="entry name" value="CBS_dom"/>
</dbReference>
<feature type="transmembrane region" description="Helical" evidence="9">
    <location>
        <begin position="307"/>
        <end position="327"/>
    </location>
</feature>
<feature type="transmembrane region" description="Helical" evidence="9">
    <location>
        <begin position="456"/>
        <end position="479"/>
    </location>
</feature>
<dbReference type="SUPFAM" id="SSF158791">
    <property type="entry name" value="MgtE N-terminal domain-like"/>
    <property type="match status" value="1"/>
</dbReference>
<dbReference type="Gene3D" id="3.10.580.10">
    <property type="entry name" value="CBS-domain"/>
    <property type="match status" value="1"/>
</dbReference>
<reference evidence="11 12" key="1">
    <citation type="submission" date="2014-01" db="EMBL/GenBank/DDBJ databases">
        <title>Complete genome sequence of ionizing-radiation resistance bacterium Hymenobacter swuensis DY53.</title>
        <authorList>
            <person name="Jung J.-H."/>
            <person name="Jeong S.-W."/>
            <person name="Joe M.-H."/>
            <person name="Cho y.-j."/>
            <person name="Kim M.-K."/>
            <person name="Lim S.-Y."/>
        </authorList>
    </citation>
    <scope>NUCLEOTIDE SEQUENCE [LARGE SCALE GENOMIC DNA]</scope>
    <source>
        <strain evidence="11 12">DY53</strain>
    </source>
</reference>
<gene>
    <name evidence="11" type="ORF">Hsw_0221</name>
</gene>
<keyword evidence="12" id="KW-1185">Reference proteome</keyword>
<dbReference type="Proteomes" id="UP000019423">
    <property type="component" value="Chromosome"/>
</dbReference>
<dbReference type="PATRIC" id="fig|1227739.3.peg.492"/>
<dbReference type="InterPro" id="IPR006669">
    <property type="entry name" value="MgtE_transporter"/>
</dbReference>
<evidence type="ECO:0000256" key="1">
    <source>
        <dbReference type="ARBA" id="ARBA00004141"/>
    </source>
</evidence>
<dbReference type="GO" id="GO:0005886">
    <property type="term" value="C:plasma membrane"/>
    <property type="evidence" value="ECO:0007669"/>
    <property type="project" value="UniProtKB-SubCell"/>
</dbReference>
<dbReference type="PROSITE" id="PS51371">
    <property type="entry name" value="CBS"/>
    <property type="match status" value="1"/>
</dbReference>
<keyword evidence="5 9" id="KW-0460">Magnesium</keyword>
<dbReference type="InterPro" id="IPR038076">
    <property type="entry name" value="MgtE_N_sf"/>
</dbReference>